<evidence type="ECO:0000313" key="4">
    <source>
        <dbReference type="Proteomes" id="UP000184514"/>
    </source>
</evidence>
<dbReference type="Pfam" id="PF04909">
    <property type="entry name" value="Amidohydro_2"/>
    <property type="match status" value="1"/>
</dbReference>
<evidence type="ECO:0000256" key="1">
    <source>
        <dbReference type="ARBA" id="ARBA00023239"/>
    </source>
</evidence>
<dbReference type="RefSeq" id="WP_072629062.1">
    <property type="nucleotide sequence ID" value="NZ_MLCB01000027.1"/>
</dbReference>
<dbReference type="InterPro" id="IPR032465">
    <property type="entry name" value="ACMSD"/>
</dbReference>
<dbReference type="AlphaFoldDB" id="A0A1L9P1M4"/>
<dbReference type="InterPro" id="IPR006680">
    <property type="entry name" value="Amidohydro-rel"/>
</dbReference>
<dbReference type="InterPro" id="IPR032466">
    <property type="entry name" value="Metal_Hydrolase"/>
</dbReference>
<dbReference type="STRING" id="696762.PFRI_03620"/>
<comment type="caution">
    <text evidence="3">The sequence shown here is derived from an EMBL/GenBank/DDBJ whole genome shotgun (WGS) entry which is preliminary data.</text>
</comment>
<evidence type="ECO:0000313" key="3">
    <source>
        <dbReference type="EMBL" id="OJI95391.1"/>
    </source>
</evidence>
<dbReference type="EMBL" id="MLCB01000027">
    <property type="protein sequence ID" value="OJI95391.1"/>
    <property type="molecule type" value="Genomic_DNA"/>
</dbReference>
<dbReference type="GO" id="GO:0019748">
    <property type="term" value="P:secondary metabolic process"/>
    <property type="evidence" value="ECO:0007669"/>
    <property type="project" value="TreeGrafter"/>
</dbReference>
<evidence type="ECO:0000259" key="2">
    <source>
        <dbReference type="Pfam" id="PF04909"/>
    </source>
</evidence>
<dbReference type="SUPFAM" id="SSF51556">
    <property type="entry name" value="Metallo-dependent hydrolases"/>
    <property type="match status" value="1"/>
</dbReference>
<gene>
    <name evidence="3" type="ORF">PFRI_03620</name>
</gene>
<dbReference type="Gene3D" id="3.20.20.140">
    <property type="entry name" value="Metal-dependent hydrolases"/>
    <property type="match status" value="1"/>
</dbReference>
<sequence length="338" mass="37392">MGKEQYRIDMHSHYYGGGLVETISARQKRPYLRKANDGTLKMVAMNGEFPFTEHYYDHRVGLAEMNAQGLTHRLLTFPGALGVDLLPAHEIATAIYAFNDHLAELGAQTQGALIGLAGVPLADMDLACAEVLRIRRDLGLPGIILPSNYFNTLADMEEMRPLLDAANTYGCHIMLHPGLKVGEEPPARPTDHMQYRLSALDLQNSAAQVALTVILSDMLDAYPRVTFQVVNLGGTLPFIFERIESIARHRNPDAPFPTERLKRVWYDCASLGPRALEAAVKLLGADRIMLGSDYPIFKDDPYAHALAPADLSAQDKQQIAWKTADDLVTQLSALRENT</sequence>
<reference evidence="3 4" key="1">
    <citation type="submission" date="2016-10" db="EMBL/GenBank/DDBJ databases">
        <title>Genome sequence of Planktotalea frisia SH6-1.</title>
        <authorList>
            <person name="Poehlein A."/>
            <person name="Bakenhus I."/>
            <person name="Voget S."/>
            <person name="Brinkhoff T."/>
            <person name="Simon M."/>
        </authorList>
    </citation>
    <scope>NUCLEOTIDE SEQUENCE [LARGE SCALE GENOMIC DNA]</scope>
    <source>
        <strain evidence="3 4">SH6-1</strain>
    </source>
</reference>
<protein>
    <submittedName>
        <fullName evidence="3">Amidohydrolase</fullName>
    </submittedName>
</protein>
<proteinExistence type="predicted"/>
<dbReference type="PANTHER" id="PTHR21240:SF28">
    <property type="entry name" value="ISO-OROTATE DECARBOXYLASE (EUROFUNG)"/>
    <property type="match status" value="1"/>
</dbReference>
<organism evidence="3 4">
    <name type="scientific">Planktotalea frisia</name>
    <dbReference type="NCBI Taxonomy" id="696762"/>
    <lineage>
        <taxon>Bacteria</taxon>
        <taxon>Pseudomonadati</taxon>
        <taxon>Pseudomonadota</taxon>
        <taxon>Alphaproteobacteria</taxon>
        <taxon>Rhodobacterales</taxon>
        <taxon>Paracoccaceae</taxon>
        <taxon>Planktotalea</taxon>
    </lineage>
</organism>
<name>A0A1L9P1M4_9RHOB</name>
<feature type="domain" description="Amidohydrolase-related" evidence="2">
    <location>
        <begin position="74"/>
        <end position="327"/>
    </location>
</feature>
<dbReference type="OrthoDB" id="149172at2"/>
<dbReference type="GO" id="GO:0016831">
    <property type="term" value="F:carboxy-lyase activity"/>
    <property type="evidence" value="ECO:0007669"/>
    <property type="project" value="InterPro"/>
</dbReference>
<dbReference type="GO" id="GO:0016787">
    <property type="term" value="F:hydrolase activity"/>
    <property type="evidence" value="ECO:0007669"/>
    <property type="project" value="UniProtKB-KW"/>
</dbReference>
<dbReference type="GO" id="GO:0005737">
    <property type="term" value="C:cytoplasm"/>
    <property type="evidence" value="ECO:0007669"/>
    <property type="project" value="TreeGrafter"/>
</dbReference>
<dbReference type="Proteomes" id="UP000184514">
    <property type="component" value="Unassembled WGS sequence"/>
</dbReference>
<keyword evidence="4" id="KW-1185">Reference proteome</keyword>
<keyword evidence="1" id="KW-0456">Lyase</keyword>
<accession>A0A1L9P1M4</accession>
<dbReference type="PANTHER" id="PTHR21240">
    <property type="entry name" value="2-AMINO-3-CARBOXYLMUCONATE-6-SEMIALDEHYDE DECARBOXYLASE"/>
    <property type="match status" value="1"/>
</dbReference>
<keyword evidence="3" id="KW-0378">Hydrolase</keyword>